<proteinExistence type="predicted"/>
<sequence>MTTLGNTDTSSYKLLYNTNSSILKEKSSISEVSSNTTSRDSSTSRETVSFIEIST</sequence>
<gene>
    <name evidence="1" type="ORF">SCALOS_LOCUS718</name>
</gene>
<evidence type="ECO:0000313" key="1">
    <source>
        <dbReference type="EMBL" id="CAG8442512.1"/>
    </source>
</evidence>
<dbReference type="EMBL" id="CAJVPM010000367">
    <property type="protein sequence ID" value="CAG8442512.1"/>
    <property type="molecule type" value="Genomic_DNA"/>
</dbReference>
<reference evidence="1" key="1">
    <citation type="submission" date="2021-06" db="EMBL/GenBank/DDBJ databases">
        <authorList>
            <person name="Kallberg Y."/>
            <person name="Tangrot J."/>
            <person name="Rosling A."/>
        </authorList>
    </citation>
    <scope>NUCLEOTIDE SEQUENCE</scope>
    <source>
        <strain evidence="1">AU212A</strain>
    </source>
</reference>
<organism evidence="1 2">
    <name type="scientific">Scutellospora calospora</name>
    <dbReference type="NCBI Taxonomy" id="85575"/>
    <lineage>
        <taxon>Eukaryota</taxon>
        <taxon>Fungi</taxon>
        <taxon>Fungi incertae sedis</taxon>
        <taxon>Mucoromycota</taxon>
        <taxon>Glomeromycotina</taxon>
        <taxon>Glomeromycetes</taxon>
        <taxon>Diversisporales</taxon>
        <taxon>Gigasporaceae</taxon>
        <taxon>Scutellospora</taxon>
    </lineage>
</organism>
<name>A0ACA9JYJ9_9GLOM</name>
<keyword evidence="2" id="KW-1185">Reference proteome</keyword>
<dbReference type="Proteomes" id="UP000789860">
    <property type="component" value="Unassembled WGS sequence"/>
</dbReference>
<accession>A0ACA9JYJ9</accession>
<protein>
    <submittedName>
        <fullName evidence="1">7453_t:CDS:1</fullName>
    </submittedName>
</protein>
<comment type="caution">
    <text evidence="1">The sequence shown here is derived from an EMBL/GenBank/DDBJ whole genome shotgun (WGS) entry which is preliminary data.</text>
</comment>
<evidence type="ECO:0000313" key="2">
    <source>
        <dbReference type="Proteomes" id="UP000789860"/>
    </source>
</evidence>